<feature type="compositionally biased region" description="Acidic residues" evidence="1">
    <location>
        <begin position="53"/>
        <end position="63"/>
    </location>
</feature>
<dbReference type="PANTHER" id="PTHR44137:SF24">
    <property type="entry name" value="DNAJ HEAT SHOCK N-TERMINAL DOMAIN-CONTAINING PROTEIN"/>
    <property type="match status" value="1"/>
</dbReference>
<dbReference type="PRINTS" id="PR00625">
    <property type="entry name" value="JDOMAIN"/>
</dbReference>
<dbReference type="InterPro" id="IPR018253">
    <property type="entry name" value="DnaJ_domain_CS"/>
</dbReference>
<dbReference type="PROSITE" id="PS00636">
    <property type="entry name" value="DNAJ_1"/>
    <property type="match status" value="1"/>
</dbReference>
<dbReference type="Pfam" id="PF11926">
    <property type="entry name" value="DUF3444"/>
    <property type="match status" value="1"/>
</dbReference>
<proteinExistence type="predicted"/>
<feature type="compositionally biased region" description="Basic and acidic residues" evidence="1">
    <location>
        <begin position="71"/>
        <end position="84"/>
    </location>
</feature>
<accession>A0A1D1Y256</accession>
<dbReference type="CDD" id="cd06257">
    <property type="entry name" value="DnaJ"/>
    <property type="match status" value="1"/>
</dbReference>
<feature type="compositionally biased region" description="Low complexity" evidence="1">
    <location>
        <begin position="307"/>
        <end position="359"/>
    </location>
</feature>
<dbReference type="InterPro" id="IPR001623">
    <property type="entry name" value="DnaJ_domain"/>
</dbReference>
<feature type="domain" description="J" evidence="2">
    <location>
        <begin position="168"/>
        <end position="237"/>
    </location>
</feature>
<dbReference type="Gene3D" id="1.10.287.110">
    <property type="entry name" value="DnaJ domain"/>
    <property type="match status" value="1"/>
</dbReference>
<feature type="compositionally biased region" description="Low complexity" evidence="1">
    <location>
        <begin position="41"/>
        <end position="52"/>
    </location>
</feature>
<sequence>MEEEEAAEAPPPSPKSPPQQPPEPPQASGLPEEEGAPTEGVEAVVTAPASAAAEEEEEGEEESTQQSPAQHHPEEPAEEGEGRESPPCPSPSRAGTLEEPAEGEALRVSEAEAEALRLKSLAEEKYRSGAPLKAALKHAKRALRLAPDLDGLPQMVTALRVLRAPPGEHYRALLVEPFSHLNTLRRQYKALALALHPDKNTASLSAFPGSEDAFKRVGEAFQVLSDRARRREYDVRLRVELEAASAASAAPVETFWTACTTCRLFHQFDRRYAGQRLLCPRCRKSFLAVEVRIDGGDEGHGRGAGGAAAANARVRAGATRSARSARAPRSPAISRPRFVSRAARSPSSARSPRATHAHAVSTTYQEVAVHRKRKVSFAGSPEESRPKRVKEKTLAEIQLEVKKKSRPKPNNLRAKDRERGRSRALVPCRAAHARDLSAMAVEDSDFYDFDKHRTERSFRRGQIWAVYDDDDGMPRHYGLVDEVLSTNPFRVKMSWLDIQSNGDEALLLWEKQGLHISCGRFRVGRKVDIDSVNFFSHLVDCEQAAKELFRIYPRKGSIWALYSDGTTGGDGRRYDIVVLLTSFSEMYGLSMAYLVKVEGFRTVFKRREVGVHAIKWLEKNGTRLFSHQIPARKLSGSEGPDLPSECWELDPASLPPDLLRIDWKG</sequence>
<dbReference type="SUPFAM" id="SSF46565">
    <property type="entry name" value="Chaperone J-domain"/>
    <property type="match status" value="1"/>
</dbReference>
<dbReference type="PANTHER" id="PTHR44137">
    <property type="entry name" value="BNAC03G44070D PROTEIN"/>
    <property type="match status" value="1"/>
</dbReference>
<dbReference type="EMBL" id="GDJX01019236">
    <property type="protein sequence ID" value="JAT48700.1"/>
    <property type="molecule type" value="Transcribed_RNA"/>
</dbReference>
<evidence type="ECO:0000313" key="3">
    <source>
        <dbReference type="EMBL" id="JAT48700.1"/>
    </source>
</evidence>
<evidence type="ECO:0000259" key="2">
    <source>
        <dbReference type="PROSITE" id="PS50076"/>
    </source>
</evidence>
<dbReference type="GO" id="GO:0005783">
    <property type="term" value="C:endoplasmic reticulum"/>
    <property type="evidence" value="ECO:0007669"/>
    <property type="project" value="UniProtKB-ARBA"/>
</dbReference>
<organism evidence="3">
    <name type="scientific">Anthurium amnicola</name>
    <dbReference type="NCBI Taxonomy" id="1678845"/>
    <lineage>
        <taxon>Eukaryota</taxon>
        <taxon>Viridiplantae</taxon>
        <taxon>Streptophyta</taxon>
        <taxon>Embryophyta</taxon>
        <taxon>Tracheophyta</taxon>
        <taxon>Spermatophyta</taxon>
        <taxon>Magnoliopsida</taxon>
        <taxon>Liliopsida</taxon>
        <taxon>Araceae</taxon>
        <taxon>Pothoideae</taxon>
        <taxon>Potheae</taxon>
        <taxon>Anthurium</taxon>
    </lineage>
</organism>
<dbReference type="Pfam" id="PF00226">
    <property type="entry name" value="DnaJ"/>
    <property type="match status" value="1"/>
</dbReference>
<dbReference type="Pfam" id="PF23551">
    <property type="entry name" value="Zn_ribbon_20"/>
    <property type="match status" value="1"/>
</dbReference>
<reference evidence="3" key="1">
    <citation type="submission" date="2015-07" db="EMBL/GenBank/DDBJ databases">
        <title>Transcriptome Assembly of Anthurium amnicola.</title>
        <authorList>
            <person name="Suzuki J."/>
        </authorList>
    </citation>
    <scope>NUCLEOTIDE SEQUENCE</scope>
</reference>
<gene>
    <name evidence="3" type="primary">ATJ49_1</name>
    <name evidence="3" type="ORF">g.57630</name>
</gene>
<feature type="region of interest" description="Disordered" evidence="1">
    <location>
        <begin position="1"/>
        <end position="109"/>
    </location>
</feature>
<dbReference type="InterPro" id="IPR056988">
    <property type="entry name" value="Zn_ribbon_pln"/>
</dbReference>
<protein>
    <submittedName>
        <fullName evidence="3">Chaperone protein dnaJ 49</fullName>
    </submittedName>
</protein>
<feature type="region of interest" description="Disordered" evidence="1">
    <location>
        <begin position="400"/>
        <end position="421"/>
    </location>
</feature>
<dbReference type="AlphaFoldDB" id="A0A1D1Y256"/>
<dbReference type="InterPro" id="IPR024593">
    <property type="entry name" value="DUF3444"/>
</dbReference>
<feature type="compositionally biased region" description="Pro residues" evidence="1">
    <location>
        <begin position="9"/>
        <end position="25"/>
    </location>
</feature>
<evidence type="ECO:0000256" key="1">
    <source>
        <dbReference type="SAM" id="MobiDB-lite"/>
    </source>
</evidence>
<feature type="region of interest" description="Disordered" evidence="1">
    <location>
        <begin position="297"/>
        <end position="366"/>
    </location>
</feature>
<dbReference type="InterPro" id="IPR036869">
    <property type="entry name" value="J_dom_sf"/>
</dbReference>
<dbReference type="PROSITE" id="PS50076">
    <property type="entry name" value="DNAJ_2"/>
    <property type="match status" value="1"/>
</dbReference>
<dbReference type="SMART" id="SM00271">
    <property type="entry name" value="DnaJ"/>
    <property type="match status" value="1"/>
</dbReference>
<name>A0A1D1Y256_9ARAE</name>